<name>A0ABV8T670_9GAMM</name>
<dbReference type="Pfam" id="PF00486">
    <property type="entry name" value="Trans_reg_C"/>
    <property type="match status" value="1"/>
</dbReference>
<comment type="caution">
    <text evidence="4">The sequence shown here is derived from an EMBL/GenBank/DDBJ whole genome shotgun (WGS) entry which is preliminary data.</text>
</comment>
<proteinExistence type="predicted"/>
<evidence type="ECO:0000313" key="4">
    <source>
        <dbReference type="EMBL" id="MFC4314478.1"/>
    </source>
</evidence>
<dbReference type="CDD" id="cd00383">
    <property type="entry name" value="trans_reg_C"/>
    <property type="match status" value="1"/>
</dbReference>
<accession>A0ABV8T670</accession>
<keyword evidence="5" id="KW-1185">Reference proteome</keyword>
<organism evidence="4 5">
    <name type="scientific">Steroidobacter flavus</name>
    <dbReference type="NCBI Taxonomy" id="1842136"/>
    <lineage>
        <taxon>Bacteria</taxon>
        <taxon>Pseudomonadati</taxon>
        <taxon>Pseudomonadota</taxon>
        <taxon>Gammaproteobacteria</taxon>
        <taxon>Steroidobacterales</taxon>
        <taxon>Steroidobacteraceae</taxon>
        <taxon>Steroidobacter</taxon>
    </lineage>
</organism>
<evidence type="ECO:0000256" key="2">
    <source>
        <dbReference type="PROSITE-ProRule" id="PRU01091"/>
    </source>
</evidence>
<dbReference type="SUPFAM" id="SSF46894">
    <property type="entry name" value="C-terminal effector domain of the bipartite response regulators"/>
    <property type="match status" value="1"/>
</dbReference>
<keyword evidence="1 2" id="KW-0238">DNA-binding</keyword>
<evidence type="ECO:0000259" key="3">
    <source>
        <dbReference type="PROSITE" id="PS51755"/>
    </source>
</evidence>
<dbReference type="EMBL" id="JBHSDU010000015">
    <property type="protein sequence ID" value="MFC4314478.1"/>
    <property type="molecule type" value="Genomic_DNA"/>
</dbReference>
<evidence type="ECO:0000313" key="5">
    <source>
        <dbReference type="Proteomes" id="UP001595904"/>
    </source>
</evidence>
<dbReference type="InterPro" id="IPR036388">
    <property type="entry name" value="WH-like_DNA-bd_sf"/>
</dbReference>
<dbReference type="SMART" id="SM00862">
    <property type="entry name" value="Trans_reg_C"/>
    <property type="match status" value="1"/>
</dbReference>
<dbReference type="InterPro" id="IPR016032">
    <property type="entry name" value="Sig_transdc_resp-reg_C-effctor"/>
</dbReference>
<dbReference type="PANTHER" id="PTHR47691">
    <property type="entry name" value="REGULATOR-RELATED"/>
    <property type="match status" value="1"/>
</dbReference>
<feature type="DNA-binding region" description="OmpR/PhoB-type" evidence="2">
    <location>
        <begin position="10"/>
        <end position="108"/>
    </location>
</feature>
<feature type="domain" description="OmpR/PhoB-type" evidence="3">
    <location>
        <begin position="10"/>
        <end position="108"/>
    </location>
</feature>
<sequence>MSIEMNHAALESVSFGPYSLFPRARVLHKDGTPVALGSRALDILIALVERAGEVVNQRELISRAWRGLVVETTNLRVQMTYLRRCLADGEQGARYIANVPGQGYSFVAPVRRSTSQEPRHRPAQRCSTNRRIIQERRPRTCYGQMTGSV</sequence>
<gene>
    <name evidence="4" type="ORF">ACFPN2_35760</name>
</gene>
<dbReference type="RefSeq" id="WP_380605684.1">
    <property type="nucleotide sequence ID" value="NZ_JBHSDU010000015.1"/>
</dbReference>
<evidence type="ECO:0000256" key="1">
    <source>
        <dbReference type="ARBA" id="ARBA00023125"/>
    </source>
</evidence>
<dbReference type="PROSITE" id="PS51755">
    <property type="entry name" value="OMPR_PHOB"/>
    <property type="match status" value="1"/>
</dbReference>
<dbReference type="InterPro" id="IPR001867">
    <property type="entry name" value="OmpR/PhoB-type_DNA-bd"/>
</dbReference>
<protein>
    <submittedName>
        <fullName evidence="4">Transcriptional regulator</fullName>
    </submittedName>
</protein>
<dbReference type="Gene3D" id="1.10.10.10">
    <property type="entry name" value="Winged helix-like DNA-binding domain superfamily/Winged helix DNA-binding domain"/>
    <property type="match status" value="1"/>
</dbReference>
<dbReference type="Proteomes" id="UP001595904">
    <property type="component" value="Unassembled WGS sequence"/>
</dbReference>
<reference evidence="5" key="1">
    <citation type="journal article" date="2019" name="Int. J. Syst. Evol. Microbiol.">
        <title>The Global Catalogue of Microorganisms (GCM) 10K type strain sequencing project: providing services to taxonomists for standard genome sequencing and annotation.</title>
        <authorList>
            <consortium name="The Broad Institute Genomics Platform"/>
            <consortium name="The Broad Institute Genome Sequencing Center for Infectious Disease"/>
            <person name="Wu L."/>
            <person name="Ma J."/>
        </authorList>
    </citation>
    <scope>NUCLEOTIDE SEQUENCE [LARGE SCALE GENOMIC DNA]</scope>
    <source>
        <strain evidence="5">CGMCC 1.10759</strain>
    </source>
</reference>
<dbReference type="PANTHER" id="PTHR47691:SF3">
    <property type="entry name" value="HTH-TYPE TRANSCRIPTIONAL REGULATOR RV0890C-RELATED"/>
    <property type="match status" value="1"/>
</dbReference>